<evidence type="ECO:0000256" key="2">
    <source>
        <dbReference type="SAM" id="MobiDB-lite"/>
    </source>
</evidence>
<dbReference type="Proteomes" id="UP001189429">
    <property type="component" value="Unassembled WGS sequence"/>
</dbReference>
<name>A0ABN9YBI5_9DINO</name>
<accession>A0ABN9YBI5</accession>
<dbReference type="EMBL" id="CAUYUJ010022068">
    <property type="protein sequence ID" value="CAK0908737.1"/>
    <property type="molecule type" value="Genomic_DNA"/>
</dbReference>
<sequence length="133" mass="14869">VITSGNSFETHRMQREVQQLHAGQSEVSAVLENILLRVDPDALSRMKQEVRKTNSMKAMRTQRIGRQESKEPLDGRECEDTCASLARQSAQALRDENAALRERLRLTEAAIAKLSAEVGGRRGSPVELETLRV</sequence>
<protein>
    <recommendedName>
        <fullName evidence="5">Protein CASP</fullName>
    </recommendedName>
</protein>
<organism evidence="3 4">
    <name type="scientific">Prorocentrum cordatum</name>
    <dbReference type="NCBI Taxonomy" id="2364126"/>
    <lineage>
        <taxon>Eukaryota</taxon>
        <taxon>Sar</taxon>
        <taxon>Alveolata</taxon>
        <taxon>Dinophyceae</taxon>
        <taxon>Prorocentrales</taxon>
        <taxon>Prorocentraceae</taxon>
        <taxon>Prorocentrum</taxon>
    </lineage>
</organism>
<evidence type="ECO:0008006" key="5">
    <source>
        <dbReference type="Google" id="ProtNLM"/>
    </source>
</evidence>
<keyword evidence="4" id="KW-1185">Reference proteome</keyword>
<gene>
    <name evidence="3" type="ORF">PCOR1329_LOCUS83336</name>
</gene>
<feature type="region of interest" description="Disordered" evidence="2">
    <location>
        <begin position="48"/>
        <end position="76"/>
    </location>
</feature>
<feature type="non-terminal residue" evidence="3">
    <location>
        <position position="1"/>
    </location>
</feature>
<comment type="caution">
    <text evidence="3">The sequence shown here is derived from an EMBL/GenBank/DDBJ whole genome shotgun (WGS) entry which is preliminary data.</text>
</comment>
<evidence type="ECO:0000256" key="1">
    <source>
        <dbReference type="SAM" id="Coils"/>
    </source>
</evidence>
<reference evidence="3" key="1">
    <citation type="submission" date="2023-10" db="EMBL/GenBank/DDBJ databases">
        <authorList>
            <person name="Chen Y."/>
            <person name="Shah S."/>
            <person name="Dougan E. K."/>
            <person name="Thang M."/>
            <person name="Chan C."/>
        </authorList>
    </citation>
    <scope>NUCLEOTIDE SEQUENCE [LARGE SCALE GENOMIC DNA]</scope>
</reference>
<evidence type="ECO:0000313" key="4">
    <source>
        <dbReference type="Proteomes" id="UP001189429"/>
    </source>
</evidence>
<evidence type="ECO:0000313" key="3">
    <source>
        <dbReference type="EMBL" id="CAK0908737.1"/>
    </source>
</evidence>
<feature type="coiled-coil region" evidence="1">
    <location>
        <begin position="83"/>
        <end position="117"/>
    </location>
</feature>
<proteinExistence type="predicted"/>
<feature type="compositionally biased region" description="Basic and acidic residues" evidence="2">
    <location>
        <begin position="65"/>
        <end position="76"/>
    </location>
</feature>
<keyword evidence="1" id="KW-0175">Coiled coil</keyword>